<evidence type="ECO:0000313" key="3">
    <source>
        <dbReference type="Proteomes" id="UP000597762"/>
    </source>
</evidence>
<accession>A0A812AW33</accession>
<evidence type="ECO:0000256" key="1">
    <source>
        <dbReference type="SAM" id="MobiDB-lite"/>
    </source>
</evidence>
<feature type="region of interest" description="Disordered" evidence="1">
    <location>
        <begin position="1"/>
        <end position="125"/>
    </location>
</feature>
<name>A0A812AW33_ACAPH</name>
<dbReference type="InterPro" id="IPR018247">
    <property type="entry name" value="EF_Hand_1_Ca_BS"/>
</dbReference>
<evidence type="ECO:0000313" key="2">
    <source>
        <dbReference type="EMBL" id="CAE1159899.1"/>
    </source>
</evidence>
<dbReference type="InterPro" id="IPR018800">
    <property type="entry name" value="PRCC"/>
</dbReference>
<dbReference type="OrthoDB" id="206969at2759"/>
<feature type="compositionally biased region" description="Acidic residues" evidence="1">
    <location>
        <begin position="11"/>
        <end position="22"/>
    </location>
</feature>
<dbReference type="PANTHER" id="PTHR13621:SF2">
    <property type="entry name" value="PROLINE-RICH PROTEIN PRCC"/>
    <property type="match status" value="1"/>
</dbReference>
<protein>
    <submittedName>
        <fullName evidence="2">PRCC</fullName>
    </submittedName>
</protein>
<comment type="caution">
    <text evidence="2">The sequence shown here is derived from an EMBL/GenBank/DDBJ whole genome shotgun (WGS) entry which is preliminary data.</text>
</comment>
<sequence>MSSLVAYASSEDSDSEDGEVEERNDLSLSNQTKEKPPEKDINVTITEPVLRNKSEISATSNNRSTNEKTTNVGDHSDQKSEESNMFRVLPTPSTKSASSEIVPEDDLEDLVKPKKSQMTTLPKPLPLFNRQRVQITIPTLDSDSDEEEIVTKKKPKLSGSGNLLEMLPPPKHMSVKQANRTLIPHTLSKKPSTLNKMNTPKVQNVASKKSPATAAAKMLTDYNSDDEDEDIANGSNFFSLDTGKKTQEVTYSTPSPQVINRKYDNYSVPPPPPLNVSTPESFAQDSHVDSSQQATQMQVYPQYEMQSVDPSYQQNFFEPQPSSSDRNLSTMEDLLQDEQFLRLQGKSKRGKEQIQIMDVNTDDFIDTSELTKTLTQEMPKHSHKKKKDAPSKQSRSKHQITYLAYQAKERELELKNQWSQNKLTKRQTQAKYGF</sequence>
<dbReference type="Pfam" id="PF10253">
    <property type="entry name" value="PRCC"/>
    <property type="match status" value="1"/>
</dbReference>
<feature type="compositionally biased region" description="Basic and acidic residues" evidence="1">
    <location>
        <begin position="74"/>
        <end position="84"/>
    </location>
</feature>
<dbReference type="Proteomes" id="UP000597762">
    <property type="component" value="Unassembled WGS sequence"/>
</dbReference>
<gene>
    <name evidence="2" type="ORF">SPHA_6153</name>
</gene>
<keyword evidence="3" id="KW-1185">Reference proteome</keyword>
<dbReference type="EMBL" id="CAHIKZ030000202">
    <property type="protein sequence ID" value="CAE1159899.1"/>
    <property type="molecule type" value="Genomic_DNA"/>
</dbReference>
<dbReference type="PROSITE" id="PS00018">
    <property type="entry name" value="EF_HAND_1"/>
    <property type="match status" value="1"/>
</dbReference>
<dbReference type="PANTHER" id="PTHR13621">
    <property type="entry name" value="PROLINE-RICH PROTEIN PRCC"/>
    <property type="match status" value="1"/>
</dbReference>
<reference evidence="2" key="1">
    <citation type="submission" date="2021-01" db="EMBL/GenBank/DDBJ databases">
        <authorList>
            <person name="Li R."/>
            <person name="Bekaert M."/>
        </authorList>
    </citation>
    <scope>NUCLEOTIDE SEQUENCE</scope>
    <source>
        <strain evidence="2">Farmed</strain>
    </source>
</reference>
<dbReference type="GO" id="GO:0005634">
    <property type="term" value="C:nucleus"/>
    <property type="evidence" value="ECO:0007669"/>
    <property type="project" value="TreeGrafter"/>
</dbReference>
<proteinExistence type="predicted"/>
<dbReference type="AlphaFoldDB" id="A0A812AW33"/>
<feature type="compositionally biased region" description="Polar residues" evidence="1">
    <location>
        <begin position="55"/>
        <end position="73"/>
    </location>
</feature>
<feature type="region of interest" description="Disordered" evidence="1">
    <location>
        <begin position="374"/>
        <end position="399"/>
    </location>
</feature>
<feature type="region of interest" description="Disordered" evidence="1">
    <location>
        <begin position="139"/>
        <end position="163"/>
    </location>
</feature>
<feature type="compositionally biased region" description="Basic and acidic residues" evidence="1">
    <location>
        <begin position="32"/>
        <end position="41"/>
    </location>
</feature>
<organism evidence="2 3">
    <name type="scientific">Acanthosepion pharaonis</name>
    <name type="common">Pharaoh cuttlefish</name>
    <name type="synonym">Sepia pharaonis</name>
    <dbReference type="NCBI Taxonomy" id="158019"/>
    <lineage>
        <taxon>Eukaryota</taxon>
        <taxon>Metazoa</taxon>
        <taxon>Spiralia</taxon>
        <taxon>Lophotrochozoa</taxon>
        <taxon>Mollusca</taxon>
        <taxon>Cephalopoda</taxon>
        <taxon>Coleoidea</taxon>
        <taxon>Decapodiformes</taxon>
        <taxon>Sepiida</taxon>
        <taxon>Sepiina</taxon>
        <taxon>Sepiidae</taxon>
        <taxon>Acanthosepion</taxon>
    </lineage>
</organism>